<accession>A0A1I7UH58</accession>
<feature type="transmembrane region" description="Helical" evidence="1">
    <location>
        <begin position="135"/>
        <end position="157"/>
    </location>
</feature>
<feature type="transmembrane region" description="Helical" evidence="1">
    <location>
        <begin position="31"/>
        <end position="51"/>
    </location>
</feature>
<name>A0A1I7UH58_9PELO</name>
<reference evidence="3" key="1">
    <citation type="submission" date="2016-11" db="UniProtKB">
        <authorList>
            <consortium name="WormBaseParasite"/>
        </authorList>
    </citation>
    <scope>IDENTIFICATION</scope>
</reference>
<sequence length="257" mass="29730">MVKEANFSFYGELPTSKTTRHCCGLVENSTVYSFLSFLTVVQLISLIIINLRPELDYLNPYGKKEAGGEKEFLILVAAVWILAILVSFVGYLRKIEWMHAPLLLIEAPFFLLSIGLVGFFLWSIGNPAATENKELLRKTICSAVLAIFHGYYTYVIFCSWSDARQNWKVAEFIRRQDMIDDVCEEMMWEEEQEQMYAQVRTFPMSGIYQESLSVYSSSDCSTSICSAEVTINTMYNTYTQDRRFVTFYEDDENCCYY</sequence>
<proteinExistence type="predicted"/>
<protein>
    <submittedName>
        <fullName evidence="3">MARVEL domain-containing protein</fullName>
    </submittedName>
</protein>
<feature type="transmembrane region" description="Helical" evidence="1">
    <location>
        <begin position="98"/>
        <end position="123"/>
    </location>
</feature>
<dbReference type="AlphaFoldDB" id="A0A1I7UH58"/>
<evidence type="ECO:0000313" key="2">
    <source>
        <dbReference type="Proteomes" id="UP000095282"/>
    </source>
</evidence>
<keyword evidence="1" id="KW-0472">Membrane</keyword>
<keyword evidence="1" id="KW-0812">Transmembrane</keyword>
<dbReference type="WBParaSite" id="Csp11.Scaffold629.g9280.t1">
    <property type="protein sequence ID" value="Csp11.Scaffold629.g9280.t1"/>
    <property type="gene ID" value="Csp11.Scaffold629.g9280"/>
</dbReference>
<keyword evidence="1" id="KW-1133">Transmembrane helix</keyword>
<evidence type="ECO:0000256" key="1">
    <source>
        <dbReference type="SAM" id="Phobius"/>
    </source>
</evidence>
<keyword evidence="2" id="KW-1185">Reference proteome</keyword>
<organism evidence="2 3">
    <name type="scientific">Caenorhabditis tropicalis</name>
    <dbReference type="NCBI Taxonomy" id="1561998"/>
    <lineage>
        <taxon>Eukaryota</taxon>
        <taxon>Metazoa</taxon>
        <taxon>Ecdysozoa</taxon>
        <taxon>Nematoda</taxon>
        <taxon>Chromadorea</taxon>
        <taxon>Rhabditida</taxon>
        <taxon>Rhabditina</taxon>
        <taxon>Rhabditomorpha</taxon>
        <taxon>Rhabditoidea</taxon>
        <taxon>Rhabditidae</taxon>
        <taxon>Peloderinae</taxon>
        <taxon>Caenorhabditis</taxon>
    </lineage>
</organism>
<dbReference type="eggNOG" id="ENOG502R8M8">
    <property type="taxonomic scope" value="Eukaryota"/>
</dbReference>
<feature type="transmembrane region" description="Helical" evidence="1">
    <location>
        <begin position="72"/>
        <end position="92"/>
    </location>
</feature>
<dbReference type="Proteomes" id="UP000095282">
    <property type="component" value="Unplaced"/>
</dbReference>
<evidence type="ECO:0000313" key="3">
    <source>
        <dbReference type="WBParaSite" id="Csp11.Scaffold629.g9280.t1"/>
    </source>
</evidence>